<evidence type="ECO:0000256" key="6">
    <source>
        <dbReference type="PIRSR" id="PIRSR602403-1"/>
    </source>
</evidence>
<evidence type="ECO:0000256" key="2">
    <source>
        <dbReference type="ARBA" id="ARBA00010617"/>
    </source>
</evidence>
<gene>
    <name evidence="7" type="ORF">D0Z07_8187</name>
</gene>
<dbReference type="InterPro" id="IPR002403">
    <property type="entry name" value="Cyt_P450_E_grp-IV"/>
</dbReference>
<keyword evidence="3 6" id="KW-0479">Metal-binding</keyword>
<organism evidence="7 8">
    <name type="scientific">Hyphodiscus hymeniophilus</name>
    <dbReference type="NCBI Taxonomy" id="353542"/>
    <lineage>
        <taxon>Eukaryota</taxon>
        <taxon>Fungi</taxon>
        <taxon>Dikarya</taxon>
        <taxon>Ascomycota</taxon>
        <taxon>Pezizomycotina</taxon>
        <taxon>Leotiomycetes</taxon>
        <taxon>Helotiales</taxon>
        <taxon>Hyphodiscaceae</taxon>
        <taxon>Hyphodiscus</taxon>
    </lineage>
</organism>
<dbReference type="GO" id="GO:0004497">
    <property type="term" value="F:monooxygenase activity"/>
    <property type="evidence" value="ECO:0007669"/>
    <property type="project" value="UniProtKB-KW"/>
</dbReference>
<accession>A0A9P6SLL6</accession>
<comment type="caution">
    <text evidence="7">The sequence shown here is derived from an EMBL/GenBank/DDBJ whole genome shotgun (WGS) entry which is preliminary data.</text>
</comment>
<sequence>MASAKLRYFHPIFRPLVQYFIPELRTCWQSNRRAQELLAPIIAKRQVEEKNDDYKKPIDSIQWVRDLAPEPDRSDAHLHGIIQLAIASASVGSTSHLITNIIFNLATWPEYQTMLKKEIDDTLVEAGGKWTADSMGQLKKLESFMKESFRQNGHVTTTFQRLALKDINLSDGTHIPANTMIFTPAFAIANDANIYQEPETFDGLRYYNLRKRSPEDEKKFQFTTVNKEQMQFGMGRHACSGRWMANYQIKLALAALICKYEFKLKDGVRPKNTSFMTNLHPDLKAEILFKNRK</sequence>
<dbReference type="SUPFAM" id="SSF48264">
    <property type="entry name" value="Cytochrome P450"/>
    <property type="match status" value="1"/>
</dbReference>
<dbReference type="GO" id="GO:0005506">
    <property type="term" value="F:iron ion binding"/>
    <property type="evidence" value="ECO:0007669"/>
    <property type="project" value="InterPro"/>
</dbReference>
<protein>
    <submittedName>
        <fullName evidence="7">Cytochrome P450 monooxygenase</fullName>
    </submittedName>
</protein>
<dbReference type="GO" id="GO:0016705">
    <property type="term" value="F:oxidoreductase activity, acting on paired donors, with incorporation or reduction of molecular oxygen"/>
    <property type="evidence" value="ECO:0007669"/>
    <property type="project" value="InterPro"/>
</dbReference>
<evidence type="ECO:0000256" key="1">
    <source>
        <dbReference type="ARBA" id="ARBA00001971"/>
    </source>
</evidence>
<keyword evidence="5 6" id="KW-0408">Iron</keyword>
<dbReference type="Proteomes" id="UP000785200">
    <property type="component" value="Unassembled WGS sequence"/>
</dbReference>
<evidence type="ECO:0000313" key="7">
    <source>
        <dbReference type="EMBL" id="KAG0646226.1"/>
    </source>
</evidence>
<reference evidence="7" key="1">
    <citation type="submission" date="2019-07" db="EMBL/GenBank/DDBJ databases">
        <title>Hyphodiscus hymeniophilus genome sequencing and assembly.</title>
        <authorList>
            <person name="Kramer G."/>
            <person name="Nodwell J."/>
        </authorList>
    </citation>
    <scope>NUCLEOTIDE SEQUENCE</scope>
    <source>
        <strain evidence="7">ATCC 34498</strain>
    </source>
</reference>
<dbReference type="OrthoDB" id="1844152at2759"/>
<comment type="similarity">
    <text evidence="2">Belongs to the cytochrome P450 family.</text>
</comment>
<proteinExistence type="inferred from homology"/>
<keyword evidence="6" id="KW-0349">Heme</keyword>
<dbReference type="PRINTS" id="PR00465">
    <property type="entry name" value="EP450IV"/>
</dbReference>
<dbReference type="InterPro" id="IPR001128">
    <property type="entry name" value="Cyt_P450"/>
</dbReference>
<evidence type="ECO:0000256" key="4">
    <source>
        <dbReference type="ARBA" id="ARBA00023002"/>
    </source>
</evidence>
<dbReference type="Gene3D" id="1.10.630.10">
    <property type="entry name" value="Cytochrome P450"/>
    <property type="match status" value="1"/>
</dbReference>
<evidence type="ECO:0000256" key="3">
    <source>
        <dbReference type="ARBA" id="ARBA00022723"/>
    </source>
</evidence>
<evidence type="ECO:0000313" key="8">
    <source>
        <dbReference type="Proteomes" id="UP000785200"/>
    </source>
</evidence>
<keyword evidence="7" id="KW-0503">Monooxygenase</keyword>
<comment type="cofactor">
    <cofactor evidence="1 6">
        <name>heme</name>
        <dbReference type="ChEBI" id="CHEBI:30413"/>
    </cofactor>
</comment>
<dbReference type="PANTHER" id="PTHR46206">
    <property type="entry name" value="CYTOCHROME P450"/>
    <property type="match status" value="1"/>
</dbReference>
<keyword evidence="4" id="KW-0560">Oxidoreductase</keyword>
<evidence type="ECO:0000256" key="5">
    <source>
        <dbReference type="ARBA" id="ARBA00023004"/>
    </source>
</evidence>
<feature type="binding site" description="axial binding residue" evidence="6">
    <location>
        <position position="239"/>
    </location>
    <ligand>
        <name>heme</name>
        <dbReference type="ChEBI" id="CHEBI:30413"/>
    </ligand>
    <ligandPart>
        <name>Fe</name>
        <dbReference type="ChEBI" id="CHEBI:18248"/>
    </ligandPart>
</feature>
<name>A0A9P6SLL6_9HELO</name>
<dbReference type="InterPro" id="IPR036396">
    <property type="entry name" value="Cyt_P450_sf"/>
</dbReference>
<keyword evidence="8" id="KW-1185">Reference proteome</keyword>
<dbReference type="AlphaFoldDB" id="A0A9P6SLL6"/>
<dbReference type="GO" id="GO:0020037">
    <property type="term" value="F:heme binding"/>
    <property type="evidence" value="ECO:0007669"/>
    <property type="project" value="InterPro"/>
</dbReference>
<dbReference type="Pfam" id="PF00067">
    <property type="entry name" value="p450"/>
    <property type="match status" value="1"/>
</dbReference>
<dbReference type="CDD" id="cd11041">
    <property type="entry name" value="CYP503A1-like"/>
    <property type="match status" value="1"/>
</dbReference>
<dbReference type="EMBL" id="VNKQ01000016">
    <property type="protein sequence ID" value="KAG0646226.1"/>
    <property type="molecule type" value="Genomic_DNA"/>
</dbReference>